<keyword evidence="3 7" id="KW-0812">Transmembrane</keyword>
<dbReference type="GO" id="GO:0005789">
    <property type="term" value="C:endoplasmic reticulum membrane"/>
    <property type="evidence" value="ECO:0007669"/>
    <property type="project" value="UniProtKB-SubCell"/>
</dbReference>
<keyword evidence="7" id="KW-0256">Endoplasmic reticulum</keyword>
<evidence type="ECO:0000256" key="2">
    <source>
        <dbReference type="ARBA" id="ARBA00022502"/>
    </source>
</evidence>
<proteinExistence type="inferred from homology"/>
<evidence type="ECO:0000256" key="7">
    <source>
        <dbReference type="RuleBase" id="RU365066"/>
    </source>
</evidence>
<dbReference type="InterPro" id="IPR007217">
    <property type="entry name" value="Per1-like"/>
</dbReference>
<dbReference type="Pfam" id="PF04080">
    <property type="entry name" value="Per1"/>
    <property type="match status" value="1"/>
</dbReference>
<gene>
    <name evidence="8" type="ORF">LAMI_0F01904G</name>
</gene>
<feature type="transmembrane region" description="Helical" evidence="7">
    <location>
        <begin position="282"/>
        <end position="303"/>
    </location>
</feature>
<comment type="caution">
    <text evidence="7">Lacks conserved residue(s) required for the propagation of feature annotation.</text>
</comment>
<feature type="chain" id="PRO_5016481104" description="Post-GPI attachment to proteins factor 3" evidence="7">
    <location>
        <begin position="20"/>
        <end position="354"/>
    </location>
</feature>
<dbReference type="Proteomes" id="UP000191024">
    <property type="component" value="Chromosome F"/>
</dbReference>
<feature type="transmembrane region" description="Helical" evidence="7">
    <location>
        <begin position="214"/>
        <end position="232"/>
    </location>
</feature>
<evidence type="ECO:0000256" key="6">
    <source>
        <dbReference type="ARBA" id="ARBA00023136"/>
    </source>
</evidence>
<dbReference type="PANTHER" id="PTHR13148:SF0">
    <property type="entry name" value="POST-GPI ATTACHMENT TO PROTEINS FACTOR 3"/>
    <property type="match status" value="1"/>
</dbReference>
<accession>A0A1G4JWC7</accession>
<evidence type="ECO:0000313" key="8">
    <source>
        <dbReference type="EMBL" id="SCU95301.1"/>
    </source>
</evidence>
<evidence type="ECO:0000256" key="4">
    <source>
        <dbReference type="ARBA" id="ARBA00022729"/>
    </source>
</evidence>
<feature type="signal peptide" evidence="7">
    <location>
        <begin position="1"/>
        <end position="19"/>
    </location>
</feature>
<sequence>MRCLLAILLILSGLGPAMASPGDWLDEFIECNEECTAIRQCFGPNESGFLTSHKSSNFKRTPFLLRHFLLWDCASDCDYQCQQIVTKERIASGKKIEQFHGKWPFKRVLGTQEFFSTVFSVGNFIPHYRGLKLLAAERKRTPAWNKARVLLTSYMSVAVVGMLAWTASTVFHTRDVDITEKCDYFFAGATVLSGFHAISIRVFRLDCLDGVRRIFSYSVGALFALHILRLLLDWSYTYNMRFNIFFGVLQYLLLIALAYRNYTKLKTLSYSRKPRYASKSSLLNRLCLVPVGLVIGTSLAMSFELFDIFNYDLQIDSHSIWHACTVLPSWKLYDFFVDDIVHLKACESDNMNAE</sequence>
<evidence type="ECO:0000256" key="1">
    <source>
        <dbReference type="ARBA" id="ARBA00004127"/>
    </source>
</evidence>
<dbReference type="STRING" id="1230905.A0A1G4JWC7"/>
<keyword evidence="2 7" id="KW-0337">GPI-anchor biosynthesis</keyword>
<dbReference type="GO" id="GO:0006506">
    <property type="term" value="P:GPI anchor biosynthetic process"/>
    <property type="evidence" value="ECO:0007669"/>
    <property type="project" value="UniProtKB-KW"/>
</dbReference>
<name>A0A1G4JWC7_9SACH</name>
<dbReference type="PANTHER" id="PTHR13148">
    <property type="entry name" value="PER1-RELATED"/>
    <property type="match status" value="1"/>
</dbReference>
<protein>
    <recommendedName>
        <fullName evidence="7">Post-GPI attachment to proteins factor 3</fullName>
    </recommendedName>
</protein>
<feature type="transmembrane region" description="Helical" evidence="7">
    <location>
        <begin position="244"/>
        <end position="262"/>
    </location>
</feature>
<comment type="function">
    <text evidence="7">Involved in the lipid remodeling steps of GPI-anchor maturation.</text>
</comment>
<dbReference type="AlphaFoldDB" id="A0A1G4JWC7"/>
<dbReference type="OrthoDB" id="419770at2759"/>
<evidence type="ECO:0000256" key="5">
    <source>
        <dbReference type="ARBA" id="ARBA00022989"/>
    </source>
</evidence>
<keyword evidence="6 7" id="KW-0472">Membrane</keyword>
<comment type="subcellular location">
    <subcellularLocation>
        <location evidence="1">Endomembrane system</location>
        <topology evidence="1">Multi-pass membrane protein</topology>
    </subcellularLocation>
    <subcellularLocation>
        <location evidence="7">Endoplasmic reticulum membrane</location>
        <topology evidence="7">Multi-pass membrane protein</topology>
    </subcellularLocation>
</comment>
<comment type="similarity">
    <text evidence="7">Belongs to the PGAP3 family.</text>
</comment>
<keyword evidence="9" id="KW-1185">Reference proteome</keyword>
<evidence type="ECO:0000256" key="3">
    <source>
        <dbReference type="ARBA" id="ARBA00022692"/>
    </source>
</evidence>
<feature type="transmembrane region" description="Helical" evidence="7">
    <location>
        <begin position="149"/>
        <end position="172"/>
    </location>
</feature>
<evidence type="ECO:0000313" key="9">
    <source>
        <dbReference type="Proteomes" id="UP000191024"/>
    </source>
</evidence>
<organism evidence="8 9">
    <name type="scientific">Lachancea mirantina</name>
    <dbReference type="NCBI Taxonomy" id="1230905"/>
    <lineage>
        <taxon>Eukaryota</taxon>
        <taxon>Fungi</taxon>
        <taxon>Dikarya</taxon>
        <taxon>Ascomycota</taxon>
        <taxon>Saccharomycotina</taxon>
        <taxon>Saccharomycetes</taxon>
        <taxon>Saccharomycetales</taxon>
        <taxon>Saccharomycetaceae</taxon>
        <taxon>Lachancea</taxon>
    </lineage>
</organism>
<keyword evidence="5 7" id="KW-1133">Transmembrane helix</keyword>
<keyword evidence="4 7" id="KW-0732">Signal</keyword>
<reference evidence="9" key="1">
    <citation type="submission" date="2016-03" db="EMBL/GenBank/DDBJ databases">
        <authorList>
            <person name="Devillers H."/>
        </authorList>
    </citation>
    <scope>NUCLEOTIDE SEQUENCE [LARGE SCALE GENOMIC DNA]</scope>
</reference>
<dbReference type="EMBL" id="LT598467">
    <property type="protein sequence ID" value="SCU95301.1"/>
    <property type="molecule type" value="Genomic_DNA"/>
</dbReference>
<feature type="transmembrane region" description="Helical" evidence="7">
    <location>
        <begin position="184"/>
        <end position="202"/>
    </location>
</feature>
<dbReference type="GO" id="GO:0016788">
    <property type="term" value="F:hydrolase activity, acting on ester bonds"/>
    <property type="evidence" value="ECO:0007669"/>
    <property type="project" value="TreeGrafter"/>
</dbReference>